<evidence type="ECO:0000256" key="7">
    <source>
        <dbReference type="ARBA" id="ARBA00023316"/>
    </source>
</evidence>
<dbReference type="Proteomes" id="UP001589747">
    <property type="component" value="Unassembled WGS sequence"/>
</dbReference>
<dbReference type="PROSITE" id="PS52008">
    <property type="entry name" value="GH81"/>
    <property type="match status" value="1"/>
</dbReference>
<sequence length="1669" mass="179274">MNRNKHSILKKSRRVLTAMISLAMLWSLMPYWGANTAEAAGSQLLSQRKQVLASSVEGANTTERAVDGNISSRWASVWQMDPQWIYVDLGSSANINRVYLSWEGAYAKAYKVQVSNDADTWTDIYATTTGTGGNNDLTGLSGTGRYVRILCQQRALSDYGYSLYEFQVYGEFTTPQPPAPVNVALNKPAEASTWEVPTWSTDPGIVSAVKAFDGDPTSRWSSESWDPQWISVDLGSVRTIGTVILNWESAYGKSYDIQVSNDKTNWTTVYRQLYGQGGVETIKVKADGRYVRVYGFARSTGFGYSLYEFEVYDFVSGDPIPPVHIPDKPVPQVVQVGAGSYKTNDITTYTPTYPTYKTANVTGPLPSGGWWQSILIKRLSDGIVALPMRMQYTDQGLSVMNPGAGFITADGKTQSTAGAPDFYLMASNINPLNMSAKVDGYGDYSVRAVLSDNDSFKMKNTMVKGSPYLYSEFTDPSSPFLVLNGTSTRFFDDGNATILAADGAAVTADHIGVEVANVDSGGNNRVRSYGLFAPAGTVFKRANGKLTMQLGSGQNYLSIGTLPSNGNLSTYYQHAYAFVTDTKASYFAEDATGLVTTTYNSAIELKRSGFSADTLMALLPNQWKSITAATPLTALTYPSVRGTIKVFEGNSFFVQNKFTGVIPQFGEPTGSSSYNRADAIAYLNGTIAMLENNYMWDDPYWEGKNLHPLAQAVLIADQLGETAIRDKALAILKNILTNWYTYSGGWPDDFPYYFYYTPEWGAMQGDGGDHGMAKWMSDHHYVWGYYIYASAILATYDKDFLNNYGGMVEHLIRDVGNPSRTDSMYPFMRAFDPYEGVSWAGGYGDSYDGNNQEATSEALYAYAGEYLWGVLTNNAAYRDAGMWVYAVETNSILQYWFNYDQDNWHPNFPHGVAAQVFGSKNYYGTYFATDANNMYGIQWLPTAPYMTYYGVRPDGAARAYSAFLKDKGGPETGWYHIIWPFQALSDPQGAVAKWDPNKIAADDNNGKKEWPNTYWFLHAMNAFGPRSAEIWSSNWPTYQVFKKNGAYTANIWNPTDATQYAVFRNAGGSIVGTVTVPPRKTVVANPVNGVQPPAPSGQAAAPVFGTASGTYASAQLVSLTNQAAGATIRYTTDGSEPTASSAKYTGPIQVSQSMTIKAKAFKELMNASATSSATYAINAVSQVAQPVITPATGTYTGAQNVAITTSTTGATIRYTTDGSTPTASSGTIYSGPFNLSATTTVKAIAYKSGLGNSAVATSVITIGAANANKALNKTAAASSAVGGNTAAAALDGNAGTRWESASSDPQWISVDLGSAHSVTGVKLNWETAAGKDYKIQVSADNAAWTDAYVKTGGTGGVETITFSAPASGRYVRMYGTARTTGYGYSLWEFEVYGSESNLSQVAQPIITPASGAYTGAQNVTITSATAGASVRYTTDGSTPTATAGTVYSGAFTVSATTTVRAIAYKAGMTDSAIASVMLTINPGNTANQALNKTATASSAVGGNTAPGAFDGNTGTRWESASSDPQWITVDLGSTYSVTGVKLNWETAAGKDYKIQVSADNASWTDAYVKTGAPGGVETITFSTSVTGRYIRMYGTARTTGYGYSLWEFDVYGTQAANQTADAGASIPGKIKAESYSAMNGVQTETASEGTLNVNNTDAGDWMDYAVNVS</sequence>
<dbReference type="SMART" id="SM00231">
    <property type="entry name" value="FA58C"/>
    <property type="match status" value="3"/>
</dbReference>
<feature type="domain" description="F5/8 type C" evidence="10">
    <location>
        <begin position="33"/>
        <end position="171"/>
    </location>
</feature>
<evidence type="ECO:0000256" key="2">
    <source>
        <dbReference type="ARBA" id="ARBA00010730"/>
    </source>
</evidence>
<dbReference type="InterPro" id="IPR005200">
    <property type="entry name" value="Endo-beta-glucanase"/>
</dbReference>
<dbReference type="PROSITE" id="PS50022">
    <property type="entry name" value="FA58C_3"/>
    <property type="match status" value="4"/>
</dbReference>
<name>A0ABV5KW93_9BACL</name>
<keyword evidence="8" id="KW-0624">Polysaccharide degradation</keyword>
<evidence type="ECO:0000313" key="11">
    <source>
        <dbReference type="EMBL" id="MFB9328693.1"/>
    </source>
</evidence>
<comment type="caution">
    <text evidence="11">The sequence shown here is derived from an EMBL/GenBank/DDBJ whole genome shotgun (WGS) entry which is preliminary data.</text>
</comment>
<dbReference type="EC" id="3.2.1.39" evidence="3"/>
<keyword evidence="12" id="KW-1185">Reference proteome</keyword>
<keyword evidence="5" id="KW-0119">Carbohydrate metabolism</keyword>
<dbReference type="Pfam" id="PF13290">
    <property type="entry name" value="CHB_HEX_C_1"/>
    <property type="match status" value="3"/>
</dbReference>
<dbReference type="InterPro" id="IPR059177">
    <property type="entry name" value="GH29D-like_dom"/>
</dbReference>
<accession>A0ABV5KW93</accession>
<evidence type="ECO:0000256" key="6">
    <source>
        <dbReference type="ARBA" id="ARBA00023295"/>
    </source>
</evidence>
<dbReference type="Pfam" id="PF22633">
    <property type="entry name" value="F5_F8_type_C_2"/>
    <property type="match status" value="2"/>
</dbReference>
<organism evidence="11 12">
    <name type="scientific">Paenibacillus aurantiacus</name>
    <dbReference type="NCBI Taxonomy" id="1936118"/>
    <lineage>
        <taxon>Bacteria</taxon>
        <taxon>Bacillati</taxon>
        <taxon>Bacillota</taxon>
        <taxon>Bacilli</taxon>
        <taxon>Bacillales</taxon>
        <taxon>Paenibacillaceae</taxon>
        <taxon>Paenibacillus</taxon>
    </lineage>
</organism>
<dbReference type="InterPro" id="IPR008979">
    <property type="entry name" value="Galactose-bd-like_sf"/>
</dbReference>
<evidence type="ECO:0000259" key="10">
    <source>
        <dbReference type="PROSITE" id="PS50022"/>
    </source>
</evidence>
<evidence type="ECO:0000256" key="8">
    <source>
        <dbReference type="ARBA" id="ARBA00023326"/>
    </source>
</evidence>
<evidence type="ECO:0000256" key="1">
    <source>
        <dbReference type="ARBA" id="ARBA00000382"/>
    </source>
</evidence>
<comment type="similarity">
    <text evidence="2">Belongs to the glycosyl hydrolase 81 family.</text>
</comment>
<dbReference type="Pfam" id="PF00754">
    <property type="entry name" value="F5_F8_type_C"/>
    <property type="match status" value="2"/>
</dbReference>
<dbReference type="PANTHER" id="PTHR31983">
    <property type="entry name" value="ENDO-1,3(4)-BETA-GLUCANASE 1"/>
    <property type="match status" value="1"/>
</dbReference>
<dbReference type="Gene3D" id="2.60.120.260">
    <property type="entry name" value="Galactose-binding domain-like"/>
    <property type="match status" value="5"/>
</dbReference>
<keyword evidence="4" id="KW-0378">Hydrolase</keyword>
<dbReference type="InterPro" id="IPR040720">
    <property type="entry name" value="GH81_C"/>
</dbReference>
<feature type="compositionally biased region" description="Polar residues" evidence="9">
    <location>
        <begin position="1512"/>
        <end position="1521"/>
    </location>
</feature>
<proteinExistence type="inferred from homology"/>
<dbReference type="PANTHER" id="PTHR31983:SF0">
    <property type="entry name" value="GLUCAN ENDO-1,3-BETA-D-GLUCOSIDASE 2"/>
    <property type="match status" value="1"/>
</dbReference>
<feature type="domain" description="F5/8 type C" evidence="10">
    <location>
        <begin position="1473"/>
        <end position="1613"/>
    </location>
</feature>
<evidence type="ECO:0000256" key="9">
    <source>
        <dbReference type="SAM" id="MobiDB-lite"/>
    </source>
</evidence>
<evidence type="ECO:0000256" key="3">
    <source>
        <dbReference type="ARBA" id="ARBA00012780"/>
    </source>
</evidence>
<dbReference type="RefSeq" id="WP_377498239.1">
    <property type="nucleotide sequence ID" value="NZ_JBHMDO010000034.1"/>
</dbReference>
<feature type="domain" description="F5/8 type C" evidence="10">
    <location>
        <begin position="178"/>
        <end position="314"/>
    </location>
</feature>
<dbReference type="Pfam" id="PF17652">
    <property type="entry name" value="Glyco_hydro81C"/>
    <property type="match status" value="1"/>
</dbReference>
<evidence type="ECO:0000256" key="5">
    <source>
        <dbReference type="ARBA" id="ARBA00023277"/>
    </source>
</evidence>
<gene>
    <name evidence="11" type="ORF">ACFFSY_22385</name>
</gene>
<comment type="catalytic activity">
    <reaction evidence="1">
        <text>Hydrolysis of (1-&gt;3)-beta-D-glucosidic linkages in (1-&gt;3)-beta-D-glucans.</text>
        <dbReference type="EC" id="3.2.1.39"/>
    </reaction>
</comment>
<keyword evidence="6" id="KW-0326">Glycosidase</keyword>
<dbReference type="InterPro" id="IPR000421">
    <property type="entry name" value="FA58C"/>
</dbReference>
<dbReference type="EMBL" id="JBHMDO010000034">
    <property type="protein sequence ID" value="MFB9328693.1"/>
    <property type="molecule type" value="Genomic_DNA"/>
</dbReference>
<evidence type="ECO:0000313" key="12">
    <source>
        <dbReference type="Proteomes" id="UP001589747"/>
    </source>
</evidence>
<evidence type="ECO:0000256" key="4">
    <source>
        <dbReference type="ARBA" id="ARBA00022801"/>
    </source>
</evidence>
<dbReference type="SUPFAM" id="SSF49785">
    <property type="entry name" value="Galactose-binding domain-like"/>
    <property type="match status" value="5"/>
</dbReference>
<feature type="domain" description="F5/8 type C" evidence="10">
    <location>
        <begin position="1257"/>
        <end position="1394"/>
    </location>
</feature>
<keyword evidence="7" id="KW-0961">Cell wall biogenesis/degradation</keyword>
<feature type="region of interest" description="Disordered" evidence="9">
    <location>
        <begin position="1497"/>
        <end position="1521"/>
    </location>
</feature>
<reference evidence="11 12" key="1">
    <citation type="submission" date="2024-09" db="EMBL/GenBank/DDBJ databases">
        <authorList>
            <person name="Sun Q."/>
            <person name="Mori K."/>
        </authorList>
    </citation>
    <scope>NUCLEOTIDE SEQUENCE [LARGE SCALE GENOMIC DNA]</scope>
    <source>
        <strain evidence="11 12">TISTR 2452</strain>
    </source>
</reference>
<protein>
    <recommendedName>
        <fullName evidence="3">glucan endo-1,3-beta-D-glucosidase</fullName>
        <ecNumber evidence="3">3.2.1.39</ecNumber>
    </recommendedName>
</protein>